<reference evidence="1" key="1">
    <citation type="submission" date="2021-04" db="EMBL/GenBank/DDBJ databases">
        <authorList>
            <person name="Tunstrom K."/>
        </authorList>
    </citation>
    <scope>NUCLEOTIDE SEQUENCE</scope>
</reference>
<comment type="caution">
    <text evidence="1">The sequence shown here is derived from an EMBL/GenBank/DDBJ whole genome shotgun (WGS) entry which is preliminary data.</text>
</comment>
<dbReference type="Proteomes" id="UP000691718">
    <property type="component" value="Unassembled WGS sequence"/>
</dbReference>
<dbReference type="AlphaFoldDB" id="A0A8S3W0R4"/>
<evidence type="ECO:0000313" key="1">
    <source>
        <dbReference type="EMBL" id="CAG4933914.1"/>
    </source>
</evidence>
<name>A0A8S3W0R4_PARAO</name>
<keyword evidence="2" id="KW-1185">Reference proteome</keyword>
<dbReference type="EMBL" id="CAJQZP010000031">
    <property type="protein sequence ID" value="CAG4933914.1"/>
    <property type="molecule type" value="Genomic_DNA"/>
</dbReference>
<organism evidence="1 2">
    <name type="scientific">Parnassius apollo</name>
    <name type="common">Apollo butterfly</name>
    <name type="synonym">Papilio apollo</name>
    <dbReference type="NCBI Taxonomy" id="110799"/>
    <lineage>
        <taxon>Eukaryota</taxon>
        <taxon>Metazoa</taxon>
        <taxon>Ecdysozoa</taxon>
        <taxon>Arthropoda</taxon>
        <taxon>Hexapoda</taxon>
        <taxon>Insecta</taxon>
        <taxon>Pterygota</taxon>
        <taxon>Neoptera</taxon>
        <taxon>Endopterygota</taxon>
        <taxon>Lepidoptera</taxon>
        <taxon>Glossata</taxon>
        <taxon>Ditrysia</taxon>
        <taxon>Papilionoidea</taxon>
        <taxon>Papilionidae</taxon>
        <taxon>Parnassiinae</taxon>
        <taxon>Parnassini</taxon>
        <taxon>Parnassius</taxon>
        <taxon>Parnassius</taxon>
    </lineage>
</organism>
<protein>
    <submittedName>
        <fullName evidence="1">(apollo) hypothetical protein</fullName>
    </submittedName>
</protein>
<evidence type="ECO:0000313" key="2">
    <source>
        <dbReference type="Proteomes" id="UP000691718"/>
    </source>
</evidence>
<sequence>MSARMLATLKVANAREDIKKDSRMSPSRPSTGKSSTGFTGVLVLLLVICLIECATEQRINNRGSKASNLIEKVNGWRSQRGGSCLSYGHSCWGAHGKRSDNSPSSAPDWYLNKILRRMTVNSDLNRARHELAKNEDANDIFRMGAANDVSSVNNPMYDNEEGPVGLRSRNLEAKPMLDDNMLTNMKIWQLMKQASEEK</sequence>
<proteinExistence type="predicted"/>
<gene>
    <name evidence="1" type="ORF">PAPOLLO_LOCUS742</name>
</gene>
<accession>A0A8S3W0R4</accession>
<dbReference type="OrthoDB" id="6367990at2759"/>